<evidence type="ECO:0000256" key="9">
    <source>
        <dbReference type="ARBA" id="ARBA00031694"/>
    </source>
</evidence>
<evidence type="ECO:0000256" key="10">
    <source>
        <dbReference type="ARBA" id="ARBA00049959"/>
    </source>
</evidence>
<keyword evidence="4" id="KW-0963">Cytoplasm</keyword>
<proteinExistence type="inferred from homology"/>
<evidence type="ECO:0000256" key="11">
    <source>
        <dbReference type="SAM" id="Coils"/>
    </source>
</evidence>
<evidence type="ECO:0000256" key="6">
    <source>
        <dbReference type="ARBA" id="ARBA00023054"/>
    </source>
</evidence>
<accession>A0A9W7L996</accession>
<keyword evidence="13" id="KW-1185">Reference proteome</keyword>
<organism evidence="12 13">
    <name type="scientific">Triparma columacea</name>
    <dbReference type="NCBI Taxonomy" id="722753"/>
    <lineage>
        <taxon>Eukaryota</taxon>
        <taxon>Sar</taxon>
        <taxon>Stramenopiles</taxon>
        <taxon>Ochrophyta</taxon>
        <taxon>Bolidophyceae</taxon>
        <taxon>Parmales</taxon>
        <taxon>Triparmaceae</taxon>
        <taxon>Triparma</taxon>
    </lineage>
</organism>
<feature type="coiled-coil region" evidence="11">
    <location>
        <begin position="52"/>
        <end position="94"/>
    </location>
</feature>
<evidence type="ECO:0000256" key="8">
    <source>
        <dbReference type="ARBA" id="ARBA00023306"/>
    </source>
</evidence>
<evidence type="ECO:0000313" key="13">
    <source>
        <dbReference type="Proteomes" id="UP001165065"/>
    </source>
</evidence>
<dbReference type="PANTHER" id="PTHR28618">
    <property type="entry name" value="CENTROSOMAL PROTEIN POC5"/>
    <property type="match status" value="1"/>
</dbReference>
<evidence type="ECO:0000256" key="3">
    <source>
        <dbReference type="ARBA" id="ARBA00014910"/>
    </source>
</evidence>
<gene>
    <name evidence="12" type="ORF">TrCOL_g7659</name>
</gene>
<evidence type="ECO:0000313" key="12">
    <source>
        <dbReference type="EMBL" id="GMI41294.1"/>
    </source>
</evidence>
<dbReference type="OrthoDB" id="68908at2759"/>
<dbReference type="AlphaFoldDB" id="A0A9W7L996"/>
<dbReference type="EMBL" id="BRYA01000146">
    <property type="protein sequence ID" value="GMI41294.1"/>
    <property type="molecule type" value="Genomic_DNA"/>
</dbReference>
<comment type="similarity">
    <text evidence="2">Belongs to the POC5 family.</text>
</comment>
<protein>
    <recommendedName>
        <fullName evidence="3">Centrosomal protein POC5</fullName>
    </recommendedName>
    <alternativeName>
        <fullName evidence="9">Protein of centriole 5</fullName>
    </alternativeName>
</protein>
<keyword evidence="7" id="KW-0206">Cytoskeleton</keyword>
<sequence>MEDHAGTDIDAQFLAEVLGQDMLKAQNNMVDKFIDIKLRIIKEHETVLSDKETMYTTKIKKLEANIESLEDQLANSNEANAAMLREKMINAETQAVMHVKRMMLRGGGISLANCVKLWGKYAKEKKNERKMIGFAEKWARKNSMAKSMQMWVKATAETKAERESAMQDAKLETVTREIITRYEAELEKLRTGIKAAHEEIARGHVQRQQLEEKMRRTFLKGMTAMNMEALELFNKAAQSDASFMSESSS</sequence>
<keyword evidence="5" id="KW-0677">Repeat</keyword>
<dbReference type="Proteomes" id="UP001165065">
    <property type="component" value="Unassembled WGS sequence"/>
</dbReference>
<evidence type="ECO:0000256" key="5">
    <source>
        <dbReference type="ARBA" id="ARBA00022737"/>
    </source>
</evidence>
<comment type="function">
    <text evidence="10">Essential for the assembly of the distal half of centrioles, required for centriole elongation. Acts as a negative regulator of centriole elongation.</text>
</comment>
<evidence type="ECO:0000256" key="7">
    <source>
        <dbReference type="ARBA" id="ARBA00023212"/>
    </source>
</evidence>
<evidence type="ECO:0000256" key="1">
    <source>
        <dbReference type="ARBA" id="ARBA00004114"/>
    </source>
</evidence>
<comment type="subcellular location">
    <subcellularLocation>
        <location evidence="1">Cytoplasm</location>
        <location evidence="1">Cytoskeleton</location>
        <location evidence="1">Microtubule organizing center</location>
        <location evidence="1">Centrosome</location>
        <location evidence="1">Centriole</location>
    </subcellularLocation>
</comment>
<evidence type="ECO:0000256" key="2">
    <source>
        <dbReference type="ARBA" id="ARBA00010411"/>
    </source>
</evidence>
<keyword evidence="6 11" id="KW-0175">Coiled coil</keyword>
<dbReference type="GO" id="GO:0005814">
    <property type="term" value="C:centriole"/>
    <property type="evidence" value="ECO:0007669"/>
    <property type="project" value="UniProtKB-SubCell"/>
</dbReference>
<dbReference type="InterPro" id="IPR033351">
    <property type="entry name" value="POC5"/>
</dbReference>
<feature type="coiled-coil region" evidence="11">
    <location>
        <begin position="179"/>
        <end position="213"/>
    </location>
</feature>
<reference evidence="13" key="1">
    <citation type="journal article" date="2023" name="Commun. Biol.">
        <title>Genome analysis of Parmales, the sister group of diatoms, reveals the evolutionary specialization of diatoms from phago-mixotrophs to photoautotrophs.</title>
        <authorList>
            <person name="Ban H."/>
            <person name="Sato S."/>
            <person name="Yoshikawa S."/>
            <person name="Yamada K."/>
            <person name="Nakamura Y."/>
            <person name="Ichinomiya M."/>
            <person name="Sato N."/>
            <person name="Blanc-Mathieu R."/>
            <person name="Endo H."/>
            <person name="Kuwata A."/>
            <person name="Ogata H."/>
        </authorList>
    </citation>
    <scope>NUCLEOTIDE SEQUENCE [LARGE SCALE GENOMIC DNA]</scope>
</reference>
<dbReference type="PANTHER" id="PTHR28618:SF1">
    <property type="entry name" value="CENTROSOMAL PROTEIN POC5"/>
    <property type="match status" value="1"/>
</dbReference>
<comment type="caution">
    <text evidence="12">The sequence shown here is derived from an EMBL/GenBank/DDBJ whole genome shotgun (WGS) entry which is preliminary data.</text>
</comment>
<evidence type="ECO:0000256" key="4">
    <source>
        <dbReference type="ARBA" id="ARBA00022490"/>
    </source>
</evidence>
<keyword evidence="8" id="KW-0131">Cell cycle</keyword>
<name>A0A9W7L996_9STRA</name>